<dbReference type="Pfam" id="PF17164">
    <property type="entry name" value="DUF5122"/>
    <property type="match status" value="2"/>
</dbReference>
<name>A0ABU4DL24_9DEIO</name>
<dbReference type="InterPro" id="IPR013431">
    <property type="entry name" value="Delta_60_rpt"/>
</dbReference>
<reference evidence="2 3" key="1">
    <citation type="submission" date="2022-11" db="EMBL/GenBank/DDBJ databases">
        <title>Deinococcus ZS9-10, Low Temperature and Draught-tolerating, UV-resistant Bacteria from Continental Antarctica.</title>
        <authorList>
            <person name="Cheng L."/>
        </authorList>
    </citation>
    <scope>NUCLEOTIDE SEQUENCE [LARGE SCALE GENOMIC DNA]</scope>
    <source>
        <strain evidence="2 3">ZS9-10</strain>
    </source>
</reference>
<keyword evidence="3" id="KW-1185">Reference proteome</keyword>
<dbReference type="EMBL" id="JAPMIV010000001">
    <property type="protein sequence ID" value="MDV6373120.1"/>
    <property type="molecule type" value="Genomic_DNA"/>
</dbReference>
<dbReference type="Proteomes" id="UP001276150">
    <property type="component" value="Unassembled WGS sequence"/>
</dbReference>
<evidence type="ECO:0000313" key="3">
    <source>
        <dbReference type="Proteomes" id="UP001276150"/>
    </source>
</evidence>
<dbReference type="NCBIfam" id="TIGR02608">
    <property type="entry name" value="delta_60_rpt"/>
    <property type="match status" value="6"/>
</dbReference>
<feature type="chain" id="PRO_5047455299" description="Delta-60 repeat domain-containing protein" evidence="1">
    <location>
        <begin position="27"/>
        <end position="456"/>
    </location>
</feature>
<dbReference type="PROSITE" id="PS51257">
    <property type="entry name" value="PROKAR_LIPOPROTEIN"/>
    <property type="match status" value="1"/>
</dbReference>
<evidence type="ECO:0008006" key="4">
    <source>
        <dbReference type="Google" id="ProtNLM"/>
    </source>
</evidence>
<protein>
    <recommendedName>
        <fullName evidence="4">Delta-60 repeat domain-containing protein</fullName>
    </recommendedName>
</protein>
<evidence type="ECO:0000313" key="2">
    <source>
        <dbReference type="EMBL" id="MDV6373120.1"/>
    </source>
</evidence>
<dbReference type="Gene3D" id="2.80.10.50">
    <property type="match status" value="3"/>
</dbReference>
<gene>
    <name evidence="2" type="ORF">ORD21_00685</name>
</gene>
<feature type="signal peptide" evidence="1">
    <location>
        <begin position="1"/>
        <end position="26"/>
    </location>
</feature>
<proteinExistence type="predicted"/>
<organism evidence="2 3">
    <name type="scientific">Deinococcus arenicola</name>
    <dbReference type="NCBI Taxonomy" id="2994950"/>
    <lineage>
        <taxon>Bacteria</taxon>
        <taxon>Thermotogati</taxon>
        <taxon>Deinococcota</taxon>
        <taxon>Deinococci</taxon>
        <taxon>Deinococcales</taxon>
        <taxon>Deinococcaceae</taxon>
        <taxon>Deinococcus</taxon>
    </lineage>
</organism>
<keyword evidence="1" id="KW-0732">Signal</keyword>
<dbReference type="RefSeq" id="WP_317638412.1">
    <property type="nucleotide sequence ID" value="NZ_JAPMIV010000001.1"/>
</dbReference>
<sequence>MNKRRGWATVLLGLVLAGCGSTPVVAGPGAAASSQVAPASAGLESVGLESAESDLSAQALGASGALDPAYGQQGLASVPGGRYTQLVRALVQSDGQALMMGQSVSSGRVASHLVRVSATGQPDAAFNSADTSYFRGADAVPALLCPNGANRYNDWGAECQDPQRIVVASSDLDTGDLTLSRFLPSGQPDASFGSAGQVAAAVSVGDVSALLIQSDGAMVVLGSDGLARFRRGGALDRSFGTGGVAPLPNDGYVQDIVMDIAERFLVLVNTDDGVASAAQVVRLTSTGQPDPSYGADGRATLDFGPMGTGQKLLVLSTNRVMVGGSGGLWRLLPNGMPDSSFGKAGRATFKGTGQGADGSGFIISGLVEDNHKRLVASVQTDERFSPTFKGNLARFRPNGTLDPSFGSGGLSHVALCAACGSGLAEFNSVAVLKNGRLLGMGTSGTGTNLIAARMFP</sequence>
<comment type="caution">
    <text evidence="2">The sequence shown here is derived from an EMBL/GenBank/DDBJ whole genome shotgun (WGS) entry which is preliminary data.</text>
</comment>
<accession>A0ABU4DL24</accession>
<evidence type="ECO:0000256" key="1">
    <source>
        <dbReference type="SAM" id="SignalP"/>
    </source>
</evidence>